<feature type="compositionally biased region" description="Gly residues" evidence="7">
    <location>
        <begin position="22"/>
        <end position="32"/>
    </location>
</feature>
<evidence type="ECO:0000256" key="4">
    <source>
        <dbReference type="ARBA" id="ARBA00022989"/>
    </source>
</evidence>
<evidence type="ECO:0000313" key="9">
    <source>
        <dbReference type="EMBL" id="KAD5508947.1"/>
    </source>
</evidence>
<name>A0A5N6NYW5_9ASTR</name>
<dbReference type="GO" id="GO:0016020">
    <property type="term" value="C:membrane"/>
    <property type="evidence" value="ECO:0007669"/>
    <property type="project" value="UniProtKB-SubCell"/>
</dbReference>
<feature type="transmembrane region" description="Helical" evidence="8">
    <location>
        <begin position="119"/>
        <end position="141"/>
    </location>
</feature>
<dbReference type="PANTHER" id="PTHR11654">
    <property type="entry name" value="OLIGOPEPTIDE TRANSPORTER-RELATED"/>
    <property type="match status" value="1"/>
</dbReference>
<dbReference type="SUPFAM" id="SSF103473">
    <property type="entry name" value="MFS general substrate transporter"/>
    <property type="match status" value="1"/>
</dbReference>
<evidence type="ECO:0000256" key="5">
    <source>
        <dbReference type="ARBA" id="ARBA00023136"/>
    </source>
</evidence>
<feature type="transmembrane region" description="Helical" evidence="8">
    <location>
        <begin position="429"/>
        <end position="449"/>
    </location>
</feature>
<protein>
    <recommendedName>
        <fullName evidence="11">Major facilitator superfamily (MFS) profile domain-containing protein</fullName>
    </recommendedName>
</protein>
<dbReference type="OrthoDB" id="8904098at2759"/>
<reference evidence="9 10" key="1">
    <citation type="submission" date="2019-05" db="EMBL/GenBank/DDBJ databases">
        <title>Mikania micrantha, genome provides insights into the molecular mechanism of rapid growth.</title>
        <authorList>
            <person name="Liu B."/>
        </authorList>
    </citation>
    <scope>NUCLEOTIDE SEQUENCE [LARGE SCALE GENOMIC DNA]</scope>
    <source>
        <strain evidence="9">NLD-2019</strain>
        <tissue evidence="9">Leaf</tissue>
    </source>
</reference>
<feature type="region of interest" description="Disordered" evidence="7">
    <location>
        <begin position="1"/>
        <end position="35"/>
    </location>
</feature>
<keyword evidence="4 8" id="KW-1133">Transmembrane helix</keyword>
<comment type="similarity">
    <text evidence="2">Belongs to the major facilitator superfamily. Proton-dependent oligopeptide transporter (POT/PTR) (TC 2.A.17) family.</text>
</comment>
<dbReference type="GO" id="GO:0042937">
    <property type="term" value="F:tripeptide transmembrane transporter activity"/>
    <property type="evidence" value="ECO:0007669"/>
    <property type="project" value="InterPro"/>
</dbReference>
<feature type="transmembrane region" description="Helical" evidence="8">
    <location>
        <begin position="557"/>
        <end position="581"/>
    </location>
</feature>
<accession>A0A5N6NYW5</accession>
<comment type="subcellular location">
    <subcellularLocation>
        <location evidence="1">Membrane</location>
        <topology evidence="1">Multi-pass membrane protein</topology>
    </subcellularLocation>
</comment>
<feature type="compositionally biased region" description="Basic and acidic residues" evidence="7">
    <location>
        <begin position="8"/>
        <end position="18"/>
    </location>
</feature>
<dbReference type="EMBL" id="SZYD01000008">
    <property type="protein sequence ID" value="KAD5508947.1"/>
    <property type="molecule type" value="Genomic_DNA"/>
</dbReference>
<keyword evidence="5 8" id="KW-0472">Membrane</keyword>
<feature type="transmembrane region" description="Helical" evidence="8">
    <location>
        <begin position="236"/>
        <end position="256"/>
    </location>
</feature>
<dbReference type="CDD" id="cd17417">
    <property type="entry name" value="MFS_NPF5"/>
    <property type="match status" value="1"/>
</dbReference>
<dbReference type="Gene3D" id="1.20.1250.20">
    <property type="entry name" value="MFS general substrate transporter like domains"/>
    <property type="match status" value="1"/>
</dbReference>
<gene>
    <name evidence="9" type="ORF">E3N88_16650</name>
</gene>
<dbReference type="Proteomes" id="UP000326396">
    <property type="component" value="Linkage Group LG16"/>
</dbReference>
<dbReference type="InterPro" id="IPR036259">
    <property type="entry name" value="MFS_trans_sf"/>
</dbReference>
<evidence type="ECO:0000256" key="1">
    <source>
        <dbReference type="ARBA" id="ARBA00004141"/>
    </source>
</evidence>
<comment type="caution">
    <text evidence="9">The sequence shown here is derived from an EMBL/GenBank/DDBJ whole genome shotgun (WGS) entry which is preliminary data.</text>
</comment>
<feature type="transmembrane region" description="Helical" evidence="8">
    <location>
        <begin position="469"/>
        <end position="490"/>
    </location>
</feature>
<dbReference type="AlphaFoldDB" id="A0A5N6NYW5"/>
<feature type="transmembrane region" description="Helical" evidence="8">
    <location>
        <begin position="389"/>
        <end position="409"/>
    </location>
</feature>
<evidence type="ECO:0000313" key="10">
    <source>
        <dbReference type="Proteomes" id="UP000326396"/>
    </source>
</evidence>
<evidence type="ECO:0000256" key="3">
    <source>
        <dbReference type="ARBA" id="ARBA00022692"/>
    </source>
</evidence>
<evidence type="ECO:0008006" key="11">
    <source>
        <dbReference type="Google" id="ProtNLM"/>
    </source>
</evidence>
<keyword evidence="10" id="KW-1185">Reference proteome</keyword>
<keyword evidence="3 8" id="KW-0812">Transmembrane</keyword>
<feature type="transmembrane region" description="Helical" evidence="8">
    <location>
        <begin position="95"/>
        <end position="113"/>
    </location>
</feature>
<dbReference type="InterPro" id="IPR000109">
    <property type="entry name" value="POT_fam"/>
</dbReference>
<feature type="transmembrane region" description="Helical" evidence="8">
    <location>
        <begin position="349"/>
        <end position="369"/>
    </location>
</feature>
<feature type="transmembrane region" description="Helical" evidence="8">
    <location>
        <begin position="511"/>
        <end position="529"/>
    </location>
</feature>
<evidence type="ECO:0000256" key="2">
    <source>
        <dbReference type="ARBA" id="ARBA00005982"/>
    </source>
</evidence>
<dbReference type="GO" id="GO:0071916">
    <property type="term" value="F:dipeptide transmembrane transporter activity"/>
    <property type="evidence" value="ECO:0007669"/>
    <property type="project" value="InterPro"/>
</dbReference>
<dbReference type="InterPro" id="IPR044739">
    <property type="entry name" value="NRT1/PTR"/>
</dbReference>
<sequence length="623" mass="69282">MMLNHHHRGDEGEVHQLENGKASGGGGGGGYTEDGTVDLRGNPILRSKRGRWTACSFIVVYEVFERMAYYGISSNLIIYLTTKLRQGTVRSSNNVTNWVGTIWMTPILGAYVADALLGRYWTFIISAAIYLSGMSLLTLAVSLPGLKPPGCDSGINCKKASTIQLAVFFGALYTLAVGTGGTKPNISTIGADQFDDFEPKEKAQKLSFFNWWMFSIFFGTLFANTVLVYIQDNVGWTLGYGLPTLGLLISIIIFLAGTPFYRHKVPTGSPFTKMARVILAALRKWKTPVPTDPKQLYELDLTEYAKKGKYRIDSTPTLRFLNKACVRTEASTSPWILCPVTEVEETKQMLLMIPILVATFVPSTMIAQISTLFVKQGTTLERKIGNFEIPPASLAGFVTMSMLISVVLYDRFFVRIMAKWTKNPRGITLLQRMGTGMVIHIIIMVVASLTDRHRLRVAKDHGVVGNKQVPLSIFVLLPQFVLMGMADAFLEVAKIEFFYDQAPESMKSLGTSYSMTSLGIGSFLSSFLLSTVSRLTRSDDGHKGWILNDLNTSHLDYYYAFFAVLNLLNFFMFLIISRFYVYKAEVSDSMTILGQELKSSTATVTSQQHQHQHHLVAPTQEAA</sequence>
<proteinExistence type="inferred from homology"/>
<evidence type="ECO:0000256" key="8">
    <source>
        <dbReference type="SAM" id="Phobius"/>
    </source>
</evidence>
<evidence type="ECO:0000256" key="6">
    <source>
        <dbReference type="ARBA" id="ARBA00044504"/>
    </source>
</evidence>
<dbReference type="Pfam" id="PF00854">
    <property type="entry name" value="PTR2"/>
    <property type="match status" value="1"/>
</dbReference>
<evidence type="ECO:0000256" key="7">
    <source>
        <dbReference type="SAM" id="MobiDB-lite"/>
    </source>
</evidence>
<comment type="similarity">
    <text evidence="6">Belongs to the major facilitator superfamily. Phosphate:H(+) symporter (TC 2.A.1.9) family.</text>
</comment>
<feature type="transmembrane region" description="Helical" evidence="8">
    <location>
        <begin position="209"/>
        <end position="230"/>
    </location>
</feature>
<organism evidence="9 10">
    <name type="scientific">Mikania micrantha</name>
    <name type="common">bitter vine</name>
    <dbReference type="NCBI Taxonomy" id="192012"/>
    <lineage>
        <taxon>Eukaryota</taxon>
        <taxon>Viridiplantae</taxon>
        <taxon>Streptophyta</taxon>
        <taxon>Embryophyta</taxon>
        <taxon>Tracheophyta</taxon>
        <taxon>Spermatophyta</taxon>
        <taxon>Magnoliopsida</taxon>
        <taxon>eudicotyledons</taxon>
        <taxon>Gunneridae</taxon>
        <taxon>Pentapetalae</taxon>
        <taxon>asterids</taxon>
        <taxon>campanulids</taxon>
        <taxon>Asterales</taxon>
        <taxon>Asteraceae</taxon>
        <taxon>Asteroideae</taxon>
        <taxon>Heliantheae alliance</taxon>
        <taxon>Eupatorieae</taxon>
        <taxon>Mikania</taxon>
    </lineage>
</organism>